<dbReference type="SMART" id="SM00850">
    <property type="entry name" value="LytTR"/>
    <property type="match status" value="1"/>
</dbReference>
<organism evidence="5 6">
    <name type="scientific">Mediterraneibacter gnavus</name>
    <name type="common">Ruminococcus gnavus</name>
    <dbReference type="NCBI Taxonomy" id="33038"/>
    <lineage>
        <taxon>Bacteria</taxon>
        <taxon>Bacillati</taxon>
        <taxon>Bacillota</taxon>
        <taxon>Clostridia</taxon>
        <taxon>Lachnospirales</taxon>
        <taxon>Lachnospiraceae</taxon>
        <taxon>Mediterraneibacter</taxon>
    </lineage>
</organism>
<keyword evidence="3" id="KW-0010">Activator</keyword>
<dbReference type="PROSITE" id="PS50930">
    <property type="entry name" value="HTH_LYTTR"/>
    <property type="match status" value="1"/>
</dbReference>
<dbReference type="PANTHER" id="PTHR37299">
    <property type="entry name" value="TRANSCRIPTIONAL REGULATOR-RELATED"/>
    <property type="match status" value="1"/>
</dbReference>
<evidence type="ECO:0000256" key="2">
    <source>
        <dbReference type="ARBA" id="ARBA00023012"/>
    </source>
</evidence>
<dbReference type="InterPro" id="IPR007492">
    <property type="entry name" value="LytTR_DNA-bd_dom"/>
</dbReference>
<name>A0A2N5Q393_MEDGN</name>
<evidence type="ECO:0000313" key="5">
    <source>
        <dbReference type="EMBL" id="PLT88956.1"/>
    </source>
</evidence>
<evidence type="ECO:0000313" key="6">
    <source>
        <dbReference type="Proteomes" id="UP000234840"/>
    </source>
</evidence>
<gene>
    <name evidence="5" type="ORF">CDL20_02495</name>
</gene>
<dbReference type="EMBL" id="NIHW01000003">
    <property type="protein sequence ID" value="PLT88956.1"/>
    <property type="molecule type" value="Genomic_DNA"/>
</dbReference>
<accession>A0A2N5Q393</accession>
<dbReference type="AlphaFoldDB" id="A0A2N5Q393"/>
<dbReference type="InterPro" id="IPR046947">
    <property type="entry name" value="LytR-like"/>
</dbReference>
<keyword evidence="1" id="KW-0963">Cytoplasm</keyword>
<comment type="caution">
    <text evidence="5">The sequence shown here is derived from an EMBL/GenBank/DDBJ whole genome shotgun (WGS) entry which is preliminary data.</text>
</comment>
<dbReference type="Pfam" id="PF04397">
    <property type="entry name" value="LytTR"/>
    <property type="match status" value="1"/>
</dbReference>
<feature type="domain" description="HTH LytTR-type" evidence="4">
    <location>
        <begin position="50"/>
        <end position="151"/>
    </location>
</feature>
<dbReference type="GO" id="GO:0000156">
    <property type="term" value="F:phosphorelay response regulator activity"/>
    <property type="evidence" value="ECO:0007669"/>
    <property type="project" value="InterPro"/>
</dbReference>
<dbReference type="Gene3D" id="3.40.50.2300">
    <property type="match status" value="1"/>
</dbReference>
<evidence type="ECO:0000259" key="4">
    <source>
        <dbReference type="PROSITE" id="PS50930"/>
    </source>
</evidence>
<proteinExistence type="predicted"/>
<dbReference type="PANTHER" id="PTHR37299:SF3">
    <property type="entry name" value="STAGE 0 SPORULATION PROTEIN A HOMOLOG"/>
    <property type="match status" value="1"/>
</dbReference>
<keyword evidence="2" id="KW-0902">Two-component regulatory system</keyword>
<dbReference type="Proteomes" id="UP000234840">
    <property type="component" value="Unassembled WGS sequence"/>
</dbReference>
<protein>
    <recommendedName>
        <fullName evidence="4">HTH LytTR-type domain-containing protein</fullName>
    </recommendedName>
</protein>
<evidence type="ECO:0000256" key="3">
    <source>
        <dbReference type="ARBA" id="ARBA00023159"/>
    </source>
</evidence>
<sequence length="151" mass="17998">MSMLTFQYKVEALDFIIKDSSENVKQRIHECLMDINKKILTVNKNQRRTLLIDQKDRRIAVDYDEVLFFETSENSHKIVLHAKKRVIEFTGHLKNVEEQLDYRFYRCHRSYIVNTDNIKEVNFQKLTIYMENGEICPISVRAKTGLKKLIL</sequence>
<reference evidence="5 6" key="1">
    <citation type="journal article" date="2017" name="Genome Med.">
        <title>A novel Ruminococcus gnavus clade enriched in inflammatory bowel disease patients.</title>
        <authorList>
            <person name="Hall A.B."/>
            <person name="Yassour M."/>
            <person name="Sauk J."/>
            <person name="Garner A."/>
            <person name="Jiang X."/>
            <person name="Arthur T."/>
            <person name="Lagoudas G.K."/>
            <person name="Vatanen T."/>
            <person name="Fornelos N."/>
            <person name="Wilson R."/>
            <person name="Bertha M."/>
            <person name="Cohen M."/>
            <person name="Garber J."/>
            <person name="Khalili H."/>
            <person name="Gevers D."/>
            <person name="Ananthakrishnan A.N."/>
            <person name="Kugathasan S."/>
            <person name="Lander E.S."/>
            <person name="Blainey P."/>
            <person name="Vlamakis H."/>
            <person name="Xavier R.J."/>
            <person name="Huttenhower C."/>
        </authorList>
    </citation>
    <scope>NUCLEOTIDE SEQUENCE [LARGE SCALE GENOMIC DNA]</scope>
    <source>
        <strain evidence="5 6">RJX1128</strain>
    </source>
</reference>
<evidence type="ECO:0000256" key="1">
    <source>
        <dbReference type="ARBA" id="ARBA00022490"/>
    </source>
</evidence>
<dbReference type="Gene3D" id="2.40.50.1020">
    <property type="entry name" value="LytTr DNA-binding domain"/>
    <property type="match status" value="1"/>
</dbReference>
<dbReference type="GO" id="GO:0003677">
    <property type="term" value="F:DNA binding"/>
    <property type="evidence" value="ECO:0007669"/>
    <property type="project" value="InterPro"/>
</dbReference>